<dbReference type="RefSeq" id="WP_005872624.1">
    <property type="nucleotide sequence ID" value="NZ_AKFS01000299.1"/>
</dbReference>
<gene>
    <name evidence="1" type="ORF">HMPREF1317_0298</name>
</gene>
<accession>J1GS60</accession>
<dbReference type="PATRIC" id="fig|1125717.3.peg.1896"/>
<keyword evidence="2" id="KW-1185">Reference proteome</keyword>
<evidence type="ECO:0000313" key="2">
    <source>
        <dbReference type="Proteomes" id="UP000004578"/>
    </source>
</evidence>
<comment type="caution">
    <text evidence="1">The sequence shown here is derived from an EMBL/GenBank/DDBJ whole genome shotgun (WGS) entry which is preliminary data.</text>
</comment>
<reference evidence="1 2" key="1">
    <citation type="submission" date="2012-05" db="EMBL/GenBank/DDBJ databases">
        <authorList>
            <person name="Harkins D.M."/>
            <person name="Madupu R."/>
            <person name="Durkin A.S."/>
            <person name="Torralba M."/>
            <person name="Methe B."/>
            <person name="Sutton G.G."/>
            <person name="Nelson K.E."/>
        </authorList>
    </citation>
    <scope>NUCLEOTIDE SEQUENCE [LARGE SCALE GENOMIC DNA]</scope>
    <source>
        <strain evidence="1 2">F0490</strain>
    </source>
</reference>
<evidence type="ECO:0000313" key="1">
    <source>
        <dbReference type="EMBL" id="EJF35825.1"/>
    </source>
</evidence>
<dbReference type="AlphaFoldDB" id="J1GS60"/>
<sequence>MSAPTLFPVPASEPVKGEIYADTLRTVQIVRETPGIADSMAGQCALALQLALEADNVDTAEKAYARVKLYDSLGAVLDRLHLAIEGAGANTGGALAAVLDLVRADTDDTGGDL</sequence>
<name>J1GS60_9ACTO</name>
<protein>
    <submittedName>
        <fullName evidence="1">Uncharacterized protein</fullName>
    </submittedName>
</protein>
<dbReference type="Proteomes" id="UP000004578">
    <property type="component" value="Unassembled WGS sequence"/>
</dbReference>
<organism evidence="1 2">
    <name type="scientific">Schaalia georgiae F0490</name>
    <dbReference type="NCBI Taxonomy" id="1125717"/>
    <lineage>
        <taxon>Bacteria</taxon>
        <taxon>Bacillati</taxon>
        <taxon>Actinomycetota</taxon>
        <taxon>Actinomycetes</taxon>
        <taxon>Actinomycetales</taxon>
        <taxon>Actinomycetaceae</taxon>
        <taxon>Schaalia</taxon>
    </lineage>
</organism>
<proteinExistence type="predicted"/>
<dbReference type="EMBL" id="AKFS01000299">
    <property type="protein sequence ID" value="EJF35825.1"/>
    <property type="molecule type" value="Genomic_DNA"/>
</dbReference>